<dbReference type="Pfam" id="PF16586">
    <property type="entry name" value="DUF5060"/>
    <property type="match status" value="1"/>
</dbReference>
<feature type="domain" description="DUF5605" evidence="3">
    <location>
        <begin position="509"/>
        <end position="580"/>
    </location>
</feature>
<evidence type="ECO:0000259" key="2">
    <source>
        <dbReference type="Pfam" id="PF16586"/>
    </source>
</evidence>
<sequence length="584" mass="66141">MPYGPESVLGDVLRDQQAEAVVRKHVPRLDDELTTVQFRYGTLRQLSFFIDRLRTDPEAQAALYAELAAVPETVVEPMSPAAEVDVVPSPDHESAEVPIGSARCVRQEAVTRWQPFELELHGPEHGNPFTDVTLRAEFRRGDRTLTAHGFYDGAGIYRIRFLPDEEGTWTFRTASNARSLDAVTGTLHCGPARPHDHGPVRVHERFHFRHTDGTRYFPVGTTAYAWTHQGAELEERTLRTLADGPFNKIRMCVFPKSYLFNTNEPPLYPFEGSPESGWDFRRPNPAYFRHLEERIVQLGELGIEADLILFHPYDRWGFSDMSPAADERYVRYLVSRLAALPNVWWSLANEYDLVWSKDTQDWHRIAAVIRAHDPHGHLISVHDCIEIWDNDAEWVTHCSIQKPPAGTADWRSRWGKPVVLDELGYEGDIEQGWGNLTPEELVRRCWEGVVRGGYVTHGECWLADDDVLWWAKGGALKGESAARLGFLRGVLEALPADVPGIEPLPSPFDFPVGGVKGRHLLAYFGTGQPRRRTFLLQPGVRYRADVLDTWNMTVSELPGTYEGDVTLPLPGRPYIAVRLRAVED</sequence>
<protein>
    <submittedName>
        <fullName evidence="4">DUF5060 domain-containing protein</fullName>
    </submittedName>
</protein>
<evidence type="ECO:0000313" key="4">
    <source>
        <dbReference type="EMBL" id="MDX3041737.1"/>
    </source>
</evidence>
<reference evidence="4 5" key="1">
    <citation type="journal article" date="2023" name="Microb. Genom.">
        <title>Mesoterricola silvestris gen. nov., sp. nov., Mesoterricola sediminis sp. nov., Geothrix oryzae sp. nov., Geothrix edaphica sp. nov., Geothrix rubra sp. nov., and Geothrix limicola sp. nov., six novel members of Acidobacteriota isolated from soils.</title>
        <authorList>
            <person name="Weisberg A.J."/>
            <person name="Pearce E."/>
            <person name="Kramer C.G."/>
            <person name="Chang J.H."/>
            <person name="Clarke C.R."/>
        </authorList>
    </citation>
    <scope>NUCLEOTIDE SEQUENCE [LARGE SCALE GENOMIC DNA]</scope>
    <source>
        <strain evidence="4 5">NE20-4-1</strain>
    </source>
</reference>
<evidence type="ECO:0000259" key="3">
    <source>
        <dbReference type="Pfam" id="PF18310"/>
    </source>
</evidence>
<dbReference type="RefSeq" id="WP_045558384.1">
    <property type="nucleotide sequence ID" value="NZ_JABXWF010000025.1"/>
</dbReference>
<keyword evidence="5" id="KW-1185">Reference proteome</keyword>
<feature type="domain" description="Apiosidase-like catalytic" evidence="1">
    <location>
        <begin position="206"/>
        <end position="454"/>
    </location>
</feature>
<evidence type="ECO:0000259" key="1">
    <source>
        <dbReference type="Pfam" id="PF13204"/>
    </source>
</evidence>
<dbReference type="InterPro" id="IPR032260">
    <property type="entry name" value="DUF5060"/>
</dbReference>
<feature type="domain" description="DUF5060" evidence="2">
    <location>
        <begin position="110"/>
        <end position="176"/>
    </location>
</feature>
<dbReference type="Gene3D" id="2.60.40.10">
    <property type="entry name" value="Immunoglobulins"/>
    <property type="match status" value="1"/>
</dbReference>
<dbReference type="InterPro" id="IPR025277">
    <property type="entry name" value="Apiosidase-like_cat_dom"/>
</dbReference>
<dbReference type="InterPro" id="IPR013783">
    <property type="entry name" value="Ig-like_fold"/>
</dbReference>
<dbReference type="Gene3D" id="2.60.40.3950">
    <property type="match status" value="1"/>
</dbReference>
<dbReference type="Pfam" id="PF13204">
    <property type="entry name" value="Apiosidase"/>
    <property type="match status" value="1"/>
</dbReference>
<dbReference type="Proteomes" id="UP001282474">
    <property type="component" value="Unassembled WGS sequence"/>
</dbReference>
<dbReference type="EMBL" id="JARAWJ010000030">
    <property type="protein sequence ID" value="MDX3041737.1"/>
    <property type="molecule type" value="Genomic_DNA"/>
</dbReference>
<dbReference type="PANTHER" id="PTHR37836:SF2">
    <property type="entry name" value="DUF4038 DOMAIN-CONTAINING PROTEIN"/>
    <property type="match status" value="1"/>
</dbReference>
<dbReference type="InterPro" id="IPR041239">
    <property type="entry name" value="DUF5605"/>
</dbReference>
<comment type="caution">
    <text evidence="4">The sequence shown here is derived from an EMBL/GenBank/DDBJ whole genome shotgun (WGS) entry which is preliminary data.</text>
</comment>
<accession>A0ABU4MXA6</accession>
<dbReference type="PANTHER" id="PTHR37836">
    <property type="entry name" value="LMO1036 PROTEIN"/>
    <property type="match status" value="1"/>
</dbReference>
<dbReference type="SUPFAM" id="SSF51445">
    <property type="entry name" value="(Trans)glycosidases"/>
    <property type="match status" value="1"/>
</dbReference>
<organism evidence="4 5">
    <name type="scientific">Streptomyces caniscabiei</name>
    <dbReference type="NCBI Taxonomy" id="2746961"/>
    <lineage>
        <taxon>Bacteria</taxon>
        <taxon>Bacillati</taxon>
        <taxon>Actinomycetota</taxon>
        <taxon>Actinomycetes</taxon>
        <taxon>Kitasatosporales</taxon>
        <taxon>Streptomycetaceae</taxon>
        <taxon>Streptomyces</taxon>
    </lineage>
</organism>
<name>A0ABU4MXA6_9ACTN</name>
<dbReference type="Gene3D" id="3.20.20.80">
    <property type="entry name" value="Glycosidases"/>
    <property type="match status" value="1"/>
</dbReference>
<proteinExistence type="predicted"/>
<dbReference type="InterPro" id="IPR017853">
    <property type="entry name" value="GH"/>
</dbReference>
<dbReference type="Pfam" id="PF18310">
    <property type="entry name" value="DUF5605"/>
    <property type="match status" value="1"/>
</dbReference>
<gene>
    <name evidence="4" type="ORF">PV383_31790</name>
</gene>
<evidence type="ECO:0000313" key="5">
    <source>
        <dbReference type="Proteomes" id="UP001282474"/>
    </source>
</evidence>